<keyword evidence="6" id="KW-0793">Thylakoid</keyword>
<comment type="subunit">
    <text evidence="6">PSII is composed of 1 copy each of membrane proteins PsbA, PsbB, PsbC, PsbD, PsbE, PsbF, PsbH, PsbI, PsbJ, PsbK, PsbL, PsbM, PsbT, PsbX, PsbY, PsbZ, Psb30/Ycf12, at least 3 peripheral proteins of the oxygen-evolving complex and a large number of cofactors. It forms dimeric complexes.</text>
</comment>
<comment type="subcellular location">
    <subcellularLocation>
        <location evidence="6">Plastid</location>
        <location evidence="6">Chloroplast thylakoid membrane</location>
        <topology evidence="6">Single-pass membrane protein</topology>
    </subcellularLocation>
</comment>
<name>A0A8E5XRE8_9PHAE</name>
<comment type="similarity">
    <text evidence="6">Belongs to the PsbX family. Type 1 subfamily.</text>
</comment>
<gene>
    <name evidence="6 7" type="primary">psbX</name>
</gene>
<reference evidence="7" key="1">
    <citation type="submission" date="2021-03" db="EMBL/GenBank/DDBJ databases">
        <title>The complete chloroplast genome of Ishige okamurae.</title>
        <authorList>
            <person name="Wang X."/>
        </authorList>
    </citation>
    <scope>NUCLEOTIDE SEQUENCE</scope>
</reference>
<dbReference type="EMBL" id="MW762687">
    <property type="protein sequence ID" value="QVJ99600.1"/>
    <property type="molecule type" value="Genomic_DNA"/>
</dbReference>
<feature type="transmembrane region" description="Helical" evidence="6">
    <location>
        <begin position="6"/>
        <end position="30"/>
    </location>
</feature>
<keyword evidence="7" id="KW-0934">Plastid</keyword>
<keyword evidence="1 6" id="KW-0602">Photosynthesis</keyword>
<dbReference type="HAMAP" id="MF_01386">
    <property type="entry name" value="PSII_PsbX_1"/>
    <property type="match status" value="1"/>
</dbReference>
<keyword evidence="3 6" id="KW-1133">Transmembrane helix</keyword>
<evidence type="ECO:0000256" key="2">
    <source>
        <dbReference type="ARBA" id="ARBA00022692"/>
    </source>
</evidence>
<keyword evidence="5 6" id="KW-0604">Photosystem II</keyword>
<evidence type="ECO:0000256" key="4">
    <source>
        <dbReference type="ARBA" id="ARBA00023136"/>
    </source>
</evidence>
<evidence type="ECO:0000256" key="1">
    <source>
        <dbReference type="ARBA" id="ARBA00022531"/>
    </source>
</evidence>
<dbReference type="AlphaFoldDB" id="A0A8E5XRE8"/>
<dbReference type="GO" id="GO:0015979">
    <property type="term" value="P:photosynthesis"/>
    <property type="evidence" value="ECO:0007669"/>
    <property type="project" value="UniProtKB-UniRule"/>
</dbReference>
<proteinExistence type="inferred from homology"/>
<sequence length="43" mass="4696">MTSSLTNFLFSLVAGAFIVVIPISLALLFVSQKDSLTRIPQKK</sequence>
<keyword evidence="7" id="KW-0150">Chloroplast</keyword>
<dbReference type="InterPro" id="IPR023431">
    <property type="entry name" value="PSII_PsbX_type_1_subfam"/>
</dbReference>
<organism evidence="7">
    <name type="scientific">Ishige okamurae</name>
    <dbReference type="NCBI Taxonomy" id="233772"/>
    <lineage>
        <taxon>Eukaryota</taxon>
        <taxon>Sar</taxon>
        <taxon>Stramenopiles</taxon>
        <taxon>Ochrophyta</taxon>
        <taxon>PX clade</taxon>
        <taxon>Phaeophyceae</taxon>
        <taxon>Ectocarpales</taxon>
        <taxon>Ishigeaceae</taxon>
        <taxon>Ishige</taxon>
    </lineage>
</organism>
<evidence type="ECO:0000256" key="3">
    <source>
        <dbReference type="ARBA" id="ARBA00022989"/>
    </source>
</evidence>
<geneLocation type="chloroplast" evidence="7"/>
<dbReference type="RefSeq" id="YP_010185256.1">
    <property type="nucleotide sequence ID" value="NC_058314.1"/>
</dbReference>
<keyword evidence="2 6" id="KW-0812">Transmembrane</keyword>
<dbReference type="GO" id="GO:0009535">
    <property type="term" value="C:chloroplast thylakoid membrane"/>
    <property type="evidence" value="ECO:0007669"/>
    <property type="project" value="UniProtKB-SubCell"/>
</dbReference>
<evidence type="ECO:0000256" key="5">
    <source>
        <dbReference type="ARBA" id="ARBA00023276"/>
    </source>
</evidence>
<evidence type="ECO:0000256" key="6">
    <source>
        <dbReference type="HAMAP-Rule" id="MF_01386"/>
    </source>
</evidence>
<dbReference type="Pfam" id="PF06596">
    <property type="entry name" value="PsbX"/>
    <property type="match status" value="1"/>
</dbReference>
<comment type="function">
    <text evidence="6">Involved in the binding and/or turnover of quinones at the Q(B) site of photosystem II (PSII). PSII is a light-driven water plastoquinone oxidoreductase, using light energy to abstract electrons from H(2)O, generating a proton gradient subsequently used for ATP formation.</text>
</comment>
<protein>
    <recommendedName>
        <fullName evidence="6">Photosystem II reaction center protein X</fullName>
    </recommendedName>
</protein>
<dbReference type="GeneID" id="68216438"/>
<evidence type="ECO:0000313" key="7">
    <source>
        <dbReference type="EMBL" id="QVJ99600.1"/>
    </source>
</evidence>
<keyword evidence="4 6" id="KW-0472">Membrane</keyword>
<dbReference type="GO" id="GO:0009523">
    <property type="term" value="C:photosystem II"/>
    <property type="evidence" value="ECO:0007669"/>
    <property type="project" value="UniProtKB-KW"/>
</dbReference>
<accession>A0A8E5XRE8</accession>
<dbReference type="InterPro" id="IPR009518">
    <property type="entry name" value="PSII_PsbX"/>
</dbReference>